<name>A0A0R1RJ66_9LACO</name>
<gene>
    <name evidence="1" type="ORF">FD01_GL000212</name>
</gene>
<dbReference type="EMBL" id="AZEU01000010">
    <property type="protein sequence ID" value="KRL53715.1"/>
    <property type="molecule type" value="Genomic_DNA"/>
</dbReference>
<proteinExistence type="predicted"/>
<accession>A0A0R1RJ66</accession>
<protein>
    <submittedName>
        <fullName evidence="1">Uncharacterized protein</fullName>
    </submittedName>
</protein>
<dbReference type="Proteomes" id="UP000051790">
    <property type="component" value="Unassembled WGS sequence"/>
</dbReference>
<comment type="caution">
    <text evidence="1">The sequence shown here is derived from an EMBL/GenBank/DDBJ whole genome shotgun (WGS) entry which is preliminary data.</text>
</comment>
<sequence>MPTASKYGTFQIEGMDATYFRFDKQDGKFVLERDFFVVAERDANQRQHPMSQAMYNDLQSELSHSISANEK</sequence>
<organism evidence="1 2">
    <name type="scientific">Lacticaseibacillus manihotivorans DSM 13343 = JCM 12514</name>
    <dbReference type="NCBI Taxonomy" id="1423769"/>
    <lineage>
        <taxon>Bacteria</taxon>
        <taxon>Bacillati</taxon>
        <taxon>Bacillota</taxon>
        <taxon>Bacilli</taxon>
        <taxon>Lactobacillales</taxon>
        <taxon>Lactobacillaceae</taxon>
        <taxon>Lacticaseibacillus</taxon>
    </lineage>
</organism>
<dbReference type="AlphaFoldDB" id="A0A0R1RJ66"/>
<evidence type="ECO:0000313" key="2">
    <source>
        <dbReference type="Proteomes" id="UP000051790"/>
    </source>
</evidence>
<reference evidence="1 2" key="1">
    <citation type="journal article" date="2015" name="Genome Announc.">
        <title>Expanding the biotechnology potential of lactobacilli through comparative genomics of 213 strains and associated genera.</title>
        <authorList>
            <person name="Sun Z."/>
            <person name="Harris H.M."/>
            <person name="McCann A."/>
            <person name="Guo C."/>
            <person name="Argimon S."/>
            <person name="Zhang W."/>
            <person name="Yang X."/>
            <person name="Jeffery I.B."/>
            <person name="Cooney J.C."/>
            <person name="Kagawa T.F."/>
            <person name="Liu W."/>
            <person name="Song Y."/>
            <person name="Salvetti E."/>
            <person name="Wrobel A."/>
            <person name="Rasinkangas P."/>
            <person name="Parkhill J."/>
            <person name="Rea M.C."/>
            <person name="O'Sullivan O."/>
            <person name="Ritari J."/>
            <person name="Douillard F.P."/>
            <person name="Paul Ross R."/>
            <person name="Yang R."/>
            <person name="Briner A.E."/>
            <person name="Felis G.E."/>
            <person name="de Vos W.M."/>
            <person name="Barrangou R."/>
            <person name="Klaenhammer T.R."/>
            <person name="Caufield P.W."/>
            <person name="Cui Y."/>
            <person name="Zhang H."/>
            <person name="O'Toole P.W."/>
        </authorList>
    </citation>
    <scope>NUCLEOTIDE SEQUENCE [LARGE SCALE GENOMIC DNA]</scope>
    <source>
        <strain evidence="1 2">DSM 13343</strain>
    </source>
</reference>
<keyword evidence="2" id="KW-1185">Reference proteome</keyword>
<evidence type="ECO:0000313" key="1">
    <source>
        <dbReference type="EMBL" id="KRL53715.1"/>
    </source>
</evidence>
<dbReference type="PATRIC" id="fig|1423769.4.peg.231"/>